<dbReference type="PANTHER" id="PTHR12419">
    <property type="entry name" value="OTU DOMAIN CONTAINING PROTEIN"/>
    <property type="match status" value="1"/>
</dbReference>
<feature type="chain" id="PRO_5003261758" description="OTU domain-containing protein" evidence="2">
    <location>
        <begin position="20"/>
        <end position="440"/>
    </location>
</feature>
<feature type="compositionally biased region" description="Low complexity" evidence="1">
    <location>
        <begin position="223"/>
        <end position="255"/>
    </location>
</feature>
<dbReference type="EMBL" id="GL871043">
    <property type="protein sequence ID" value="EGC35902.1"/>
    <property type="molecule type" value="Genomic_DNA"/>
</dbReference>
<dbReference type="Gene3D" id="3.90.70.80">
    <property type="match status" value="1"/>
</dbReference>
<dbReference type="OMA" id="EYCHIVH"/>
<dbReference type="FunFam" id="3.90.70.80:FF:000012">
    <property type="entry name" value="OTU domain-containing protein DDB_G0284757"/>
    <property type="match status" value="1"/>
</dbReference>
<organism evidence="4 5">
    <name type="scientific">Dictyostelium purpureum</name>
    <name type="common">Slime mold</name>
    <dbReference type="NCBI Taxonomy" id="5786"/>
    <lineage>
        <taxon>Eukaryota</taxon>
        <taxon>Amoebozoa</taxon>
        <taxon>Evosea</taxon>
        <taxon>Eumycetozoa</taxon>
        <taxon>Dictyostelia</taxon>
        <taxon>Dictyosteliales</taxon>
        <taxon>Dictyosteliaceae</taxon>
        <taxon>Dictyostelium</taxon>
    </lineage>
</organism>
<dbReference type="SUPFAM" id="SSF54001">
    <property type="entry name" value="Cysteine proteinases"/>
    <property type="match status" value="1"/>
</dbReference>
<dbReference type="GO" id="GO:0004843">
    <property type="term" value="F:cysteine-type deubiquitinase activity"/>
    <property type="evidence" value="ECO:0000318"/>
    <property type="project" value="GO_Central"/>
</dbReference>
<accession>F0ZJH6</accession>
<feature type="region of interest" description="Disordered" evidence="1">
    <location>
        <begin position="223"/>
        <end position="264"/>
    </location>
</feature>
<evidence type="ECO:0000259" key="3">
    <source>
        <dbReference type="PROSITE" id="PS50802"/>
    </source>
</evidence>
<evidence type="ECO:0000256" key="1">
    <source>
        <dbReference type="SAM" id="MobiDB-lite"/>
    </source>
</evidence>
<dbReference type="InterPro" id="IPR050704">
    <property type="entry name" value="Peptidase_C85-like"/>
</dbReference>
<evidence type="ECO:0000313" key="5">
    <source>
        <dbReference type="Proteomes" id="UP000001064"/>
    </source>
</evidence>
<reference evidence="5" key="1">
    <citation type="journal article" date="2011" name="Genome Biol.">
        <title>Comparative genomics of the social amoebae Dictyostelium discoideum and Dictyostelium purpureum.</title>
        <authorList>
            <consortium name="US DOE Joint Genome Institute (JGI-PGF)"/>
            <person name="Sucgang R."/>
            <person name="Kuo A."/>
            <person name="Tian X."/>
            <person name="Salerno W."/>
            <person name="Parikh A."/>
            <person name="Feasley C.L."/>
            <person name="Dalin E."/>
            <person name="Tu H."/>
            <person name="Huang E."/>
            <person name="Barry K."/>
            <person name="Lindquist E."/>
            <person name="Shapiro H."/>
            <person name="Bruce D."/>
            <person name="Schmutz J."/>
            <person name="Salamov A."/>
            <person name="Fey P."/>
            <person name="Gaudet P."/>
            <person name="Anjard C."/>
            <person name="Babu M.M."/>
            <person name="Basu S."/>
            <person name="Bushmanova Y."/>
            <person name="van der Wel H."/>
            <person name="Katoh-Kurasawa M."/>
            <person name="Dinh C."/>
            <person name="Coutinho P.M."/>
            <person name="Saito T."/>
            <person name="Elias M."/>
            <person name="Schaap P."/>
            <person name="Kay R.R."/>
            <person name="Henrissat B."/>
            <person name="Eichinger L."/>
            <person name="Rivero F."/>
            <person name="Putnam N.H."/>
            <person name="West C.M."/>
            <person name="Loomis W.F."/>
            <person name="Chisholm R.L."/>
            <person name="Shaulsky G."/>
            <person name="Strassmann J.E."/>
            <person name="Queller D.C."/>
            <person name="Kuspa A."/>
            <person name="Grigoriev I.V."/>
        </authorList>
    </citation>
    <scope>NUCLEOTIDE SEQUENCE [LARGE SCALE GENOMIC DNA]</scope>
    <source>
        <strain evidence="5">QSDP1</strain>
    </source>
</reference>
<dbReference type="RefSeq" id="XP_003287556.1">
    <property type="nucleotide sequence ID" value="XM_003287508.1"/>
</dbReference>
<dbReference type="OrthoDB" id="19054at2759"/>
<name>F0ZJH6_DICPU</name>
<feature type="compositionally biased region" description="Low complexity" evidence="1">
    <location>
        <begin position="147"/>
        <end position="159"/>
    </location>
</feature>
<dbReference type="KEGG" id="dpp:DICPUDRAFT_151682"/>
<dbReference type="Proteomes" id="UP000001064">
    <property type="component" value="Unassembled WGS sequence"/>
</dbReference>
<dbReference type="InterPro" id="IPR003323">
    <property type="entry name" value="OTU_dom"/>
</dbReference>
<evidence type="ECO:0000256" key="2">
    <source>
        <dbReference type="SAM" id="SignalP"/>
    </source>
</evidence>
<dbReference type="VEuPathDB" id="AmoebaDB:DICPUDRAFT_151682"/>
<dbReference type="AlphaFoldDB" id="F0ZJH6"/>
<dbReference type="Pfam" id="PF02338">
    <property type="entry name" value="OTU"/>
    <property type="match status" value="1"/>
</dbReference>
<feature type="compositionally biased region" description="Low complexity" evidence="1">
    <location>
        <begin position="31"/>
        <end position="46"/>
    </location>
</feature>
<dbReference type="PANTHER" id="PTHR12419:SF11">
    <property type="entry name" value="OTU DOMAIN-CONTAINING PROTEIN DDB_G0284757"/>
    <property type="match status" value="1"/>
</dbReference>
<protein>
    <recommendedName>
        <fullName evidence="3">OTU domain-containing protein</fullName>
    </recommendedName>
</protein>
<feature type="domain" description="OTU" evidence="3">
    <location>
        <begin position="305"/>
        <end position="439"/>
    </location>
</feature>
<gene>
    <name evidence="4" type="ORF">DICPUDRAFT_151682</name>
</gene>
<dbReference type="GeneID" id="10500517"/>
<feature type="compositionally biased region" description="Low complexity" evidence="1">
    <location>
        <begin position="73"/>
        <end position="139"/>
    </location>
</feature>
<evidence type="ECO:0000313" key="4">
    <source>
        <dbReference type="EMBL" id="EGC35902.1"/>
    </source>
</evidence>
<dbReference type="PROSITE" id="PS50802">
    <property type="entry name" value="OTU"/>
    <property type="match status" value="1"/>
</dbReference>
<dbReference type="InParanoid" id="F0ZJH6"/>
<feature type="region of interest" description="Disordered" evidence="1">
    <location>
        <begin position="31"/>
        <end position="159"/>
    </location>
</feature>
<dbReference type="eggNOG" id="KOG2605">
    <property type="taxonomic scope" value="Eukaryota"/>
</dbReference>
<proteinExistence type="predicted"/>
<keyword evidence="5" id="KW-1185">Reference proteome</keyword>
<feature type="compositionally biased region" description="Polar residues" evidence="1">
    <location>
        <begin position="57"/>
        <end position="72"/>
    </location>
</feature>
<feature type="signal peptide" evidence="2">
    <location>
        <begin position="1"/>
        <end position="19"/>
    </location>
</feature>
<sequence>MDLLLVFYILCGITSFSLAFFINNKIYNSNNNNNYNSNNMRNNNNSTHTQDPHPINNDLNVELTPNHQDPPNASTSAQSTSVSEPSASVSASSAPASSVSAPASEPAISASAPSASSAPPASEPAISASTPSTSSAPSAPSAPPPYATISTSSTSAPAPNVSASVYAPSEPASSAPASSLSASESALSASAQRPIPFIQLICQQPQHQHPQQSQQQIPFIQRISQQPQPQQPQQSQQPKKSQQPFPKQPIPQQLSQPPPNTHFIDHNVQYYESMNIDSGTVNTHQPPEDKAIKRLNERLELYSLENSRVIPGDGNCQMHALSDQIYGDLNHSMEIRIAIVTWLIKNKNLTLSNGAKLYQFANATSWYKYCIQMARRGTWGDHLTLLAAAEIFKSQISVISSVESNSSFFIEITPRSVENSREIILSHHAEQHYGSLRQIL</sequence>
<keyword evidence="2" id="KW-0732">Signal</keyword>
<dbReference type="InterPro" id="IPR038765">
    <property type="entry name" value="Papain-like_cys_pep_sf"/>
</dbReference>